<keyword evidence="2" id="KW-1185">Reference proteome</keyword>
<evidence type="ECO:0000313" key="2">
    <source>
        <dbReference type="Proteomes" id="UP000053989"/>
    </source>
</evidence>
<name>A0A0C3DQJ4_9AGAM</name>
<evidence type="ECO:0000313" key="1">
    <source>
        <dbReference type="EMBL" id="KIM58266.1"/>
    </source>
</evidence>
<protein>
    <submittedName>
        <fullName evidence="1">Uncharacterized protein</fullName>
    </submittedName>
</protein>
<dbReference type="InParanoid" id="A0A0C3DQJ4"/>
<dbReference type="AlphaFoldDB" id="A0A0C3DQJ4"/>
<dbReference type="OrthoDB" id="2691536at2759"/>
<gene>
    <name evidence="1" type="ORF">SCLCIDRAFT_128489</name>
</gene>
<reference evidence="1 2" key="1">
    <citation type="submission" date="2014-04" db="EMBL/GenBank/DDBJ databases">
        <authorList>
            <consortium name="DOE Joint Genome Institute"/>
            <person name="Kuo A."/>
            <person name="Kohler A."/>
            <person name="Nagy L.G."/>
            <person name="Floudas D."/>
            <person name="Copeland A."/>
            <person name="Barry K.W."/>
            <person name="Cichocki N."/>
            <person name="Veneault-Fourrey C."/>
            <person name="LaButti K."/>
            <person name="Lindquist E.A."/>
            <person name="Lipzen A."/>
            <person name="Lundell T."/>
            <person name="Morin E."/>
            <person name="Murat C."/>
            <person name="Sun H."/>
            <person name="Tunlid A."/>
            <person name="Henrissat B."/>
            <person name="Grigoriev I.V."/>
            <person name="Hibbett D.S."/>
            <person name="Martin F."/>
            <person name="Nordberg H.P."/>
            <person name="Cantor M.N."/>
            <person name="Hua S.X."/>
        </authorList>
    </citation>
    <scope>NUCLEOTIDE SEQUENCE [LARGE SCALE GENOMIC DNA]</scope>
    <source>
        <strain evidence="1 2">Foug A</strain>
    </source>
</reference>
<feature type="non-terminal residue" evidence="1">
    <location>
        <position position="1"/>
    </location>
</feature>
<proteinExistence type="predicted"/>
<dbReference type="EMBL" id="KN822088">
    <property type="protein sequence ID" value="KIM58266.1"/>
    <property type="molecule type" value="Genomic_DNA"/>
</dbReference>
<dbReference type="HOGENOM" id="CLU_125775_2_0_1"/>
<dbReference type="Proteomes" id="UP000053989">
    <property type="component" value="Unassembled WGS sequence"/>
</dbReference>
<sequence length="85" mass="9834">DIVKWCLFLDRHEEHNKDGITYSTFGPILKQKGFFRLSQLMSSWVRPEALQSWLSIEIGVAILILEYARQDLEAVRAGRCLPLDT</sequence>
<accession>A0A0C3DQJ4</accession>
<reference evidence="2" key="2">
    <citation type="submission" date="2015-01" db="EMBL/GenBank/DDBJ databases">
        <title>Evolutionary Origins and Diversification of the Mycorrhizal Mutualists.</title>
        <authorList>
            <consortium name="DOE Joint Genome Institute"/>
            <consortium name="Mycorrhizal Genomics Consortium"/>
            <person name="Kohler A."/>
            <person name="Kuo A."/>
            <person name="Nagy L.G."/>
            <person name="Floudas D."/>
            <person name="Copeland A."/>
            <person name="Barry K.W."/>
            <person name="Cichocki N."/>
            <person name="Veneault-Fourrey C."/>
            <person name="LaButti K."/>
            <person name="Lindquist E.A."/>
            <person name="Lipzen A."/>
            <person name="Lundell T."/>
            <person name="Morin E."/>
            <person name="Murat C."/>
            <person name="Riley R."/>
            <person name="Ohm R."/>
            <person name="Sun H."/>
            <person name="Tunlid A."/>
            <person name="Henrissat B."/>
            <person name="Grigoriev I.V."/>
            <person name="Hibbett D.S."/>
            <person name="Martin F."/>
        </authorList>
    </citation>
    <scope>NUCLEOTIDE SEQUENCE [LARGE SCALE GENOMIC DNA]</scope>
    <source>
        <strain evidence="2">Foug A</strain>
    </source>
</reference>
<organism evidence="1 2">
    <name type="scientific">Scleroderma citrinum Foug A</name>
    <dbReference type="NCBI Taxonomy" id="1036808"/>
    <lineage>
        <taxon>Eukaryota</taxon>
        <taxon>Fungi</taxon>
        <taxon>Dikarya</taxon>
        <taxon>Basidiomycota</taxon>
        <taxon>Agaricomycotina</taxon>
        <taxon>Agaricomycetes</taxon>
        <taxon>Agaricomycetidae</taxon>
        <taxon>Boletales</taxon>
        <taxon>Sclerodermatineae</taxon>
        <taxon>Sclerodermataceae</taxon>
        <taxon>Scleroderma</taxon>
    </lineage>
</organism>